<organism evidence="2 3">
    <name type="scientific">Enterococcus saigonensis</name>
    <dbReference type="NCBI Taxonomy" id="1805431"/>
    <lineage>
        <taxon>Bacteria</taxon>
        <taxon>Bacillati</taxon>
        <taxon>Bacillota</taxon>
        <taxon>Bacilli</taxon>
        <taxon>Lactobacillales</taxon>
        <taxon>Enterococcaceae</taxon>
        <taxon>Enterococcus</taxon>
    </lineage>
</organism>
<dbReference type="RefSeq" id="WP_173103707.1">
    <property type="nucleotide sequence ID" value="NZ_AP022822.1"/>
</dbReference>
<keyword evidence="1" id="KW-1133">Transmembrane helix</keyword>
<evidence type="ECO:0000313" key="2">
    <source>
        <dbReference type="EMBL" id="BCA86578.1"/>
    </source>
</evidence>
<sequence length="113" mass="12775">MKFWNRLFGKSQTNKRMHQVVPPTKIAPEKISVEDEGWEEIPFFIPSEAVEKELISLIATSIAAENHTESSFVIKKIMKKNPEVKHIAIIVASIASGVAPASQFVIRKIYQKK</sequence>
<keyword evidence="1" id="KW-0472">Membrane</keyword>
<dbReference type="KEGG" id="esg:EsVE80_21010"/>
<keyword evidence="1" id="KW-0812">Transmembrane</keyword>
<name>A0A679IAB4_9ENTE</name>
<protein>
    <submittedName>
        <fullName evidence="2">Uncharacterized protein</fullName>
    </submittedName>
</protein>
<dbReference type="EMBL" id="AP022822">
    <property type="protein sequence ID" value="BCA86578.1"/>
    <property type="molecule type" value="Genomic_DNA"/>
</dbReference>
<gene>
    <name evidence="2" type="ORF">EsVE80_21010</name>
</gene>
<evidence type="ECO:0000313" key="3">
    <source>
        <dbReference type="Proteomes" id="UP000502998"/>
    </source>
</evidence>
<evidence type="ECO:0000256" key="1">
    <source>
        <dbReference type="SAM" id="Phobius"/>
    </source>
</evidence>
<feature type="transmembrane region" description="Helical" evidence="1">
    <location>
        <begin position="86"/>
        <end position="106"/>
    </location>
</feature>
<reference evidence="2 3" key="1">
    <citation type="submission" date="2020-02" db="EMBL/GenBank/DDBJ databases">
        <title>Characterization of vanA genotype vancomycin-resistant Enterococcus saigonensis VE80.</title>
        <authorList>
            <person name="Harada T."/>
            <person name="Motooka D."/>
            <person name="Nakamura S."/>
            <person name="Yamamoto Y."/>
            <person name="Kawahara R."/>
            <person name="Kawatsu K."/>
        </authorList>
    </citation>
    <scope>NUCLEOTIDE SEQUENCE [LARGE SCALE GENOMIC DNA]</scope>
    <source>
        <strain evidence="2 3">VE80</strain>
    </source>
</reference>
<dbReference type="Proteomes" id="UP000502998">
    <property type="component" value="Chromosome"/>
</dbReference>
<dbReference type="AlphaFoldDB" id="A0A679IAB4"/>
<proteinExistence type="predicted"/>
<accession>A0A679IAB4</accession>
<keyword evidence="3" id="KW-1185">Reference proteome</keyword>